<dbReference type="EMBL" id="CP159837">
    <property type="protein sequence ID" value="XCM40171.1"/>
    <property type="molecule type" value="Genomic_DNA"/>
</dbReference>
<dbReference type="RefSeq" id="WP_054469133.1">
    <property type="nucleotide sequence ID" value="NZ_CP159837.1"/>
</dbReference>
<reference evidence="2" key="1">
    <citation type="submission" date="2024-07" db="EMBL/GenBank/DDBJ databases">
        <authorList>
            <person name="Kim Y.J."/>
            <person name="Jeong J.Y."/>
        </authorList>
    </citation>
    <scope>NUCLEOTIDE SEQUENCE</scope>
    <source>
        <strain evidence="2">GIHE-MW2</strain>
    </source>
</reference>
<dbReference type="Pfam" id="PF13453">
    <property type="entry name" value="Zn_ribbon_TFIIB"/>
    <property type="match status" value="1"/>
</dbReference>
<dbReference type="InterPro" id="IPR027392">
    <property type="entry name" value="TF_Znf"/>
</dbReference>
<proteinExistence type="predicted"/>
<dbReference type="AlphaFoldDB" id="A0AAU8JMX1"/>
<organism evidence="2">
    <name type="scientific">Planktothricoides raciborskii GIHE-MW2</name>
    <dbReference type="NCBI Taxonomy" id="2792601"/>
    <lineage>
        <taxon>Bacteria</taxon>
        <taxon>Bacillati</taxon>
        <taxon>Cyanobacteriota</taxon>
        <taxon>Cyanophyceae</taxon>
        <taxon>Oscillatoriophycideae</taxon>
        <taxon>Oscillatoriales</taxon>
        <taxon>Oscillatoriaceae</taxon>
        <taxon>Planktothricoides</taxon>
    </lineage>
</organism>
<evidence type="ECO:0000313" key="2">
    <source>
        <dbReference type="EMBL" id="XCM40171.1"/>
    </source>
</evidence>
<sequence>MKCPKDRKVELVDGWLSEDLAVHCCPDCQGNWISLDTYEEWRSQQPQWLRQRGATSTPGEIMVEVSPSDNRAGLCPKCDRYLSRSKVQIKTPFYVERCSACGGFWCDRGEWEALVELALSYNLEQVFSGEWQSLIRSRQYLENARQAIVDKLGPEIAGKIFALAEILEQHPNGDFGVAYLMRRLDKPQ</sequence>
<accession>A0AAU8JMX1</accession>
<gene>
    <name evidence="2" type="ORF">ABWT76_003274</name>
</gene>
<feature type="domain" description="Transcription factor zinc-finger" evidence="1">
    <location>
        <begin position="75"/>
        <end position="116"/>
    </location>
</feature>
<name>A0AAU8JMX1_9CYAN</name>
<protein>
    <submittedName>
        <fullName evidence="2">Zf-TFIIB domain-containing protein</fullName>
    </submittedName>
</protein>
<evidence type="ECO:0000259" key="1">
    <source>
        <dbReference type="Pfam" id="PF13453"/>
    </source>
</evidence>